<evidence type="ECO:0000313" key="3">
    <source>
        <dbReference type="EMBL" id="MST55584.1"/>
    </source>
</evidence>
<organism evidence="3 4">
    <name type="scientific">Pyramidobacter porci</name>
    <dbReference type="NCBI Taxonomy" id="2605789"/>
    <lineage>
        <taxon>Bacteria</taxon>
        <taxon>Thermotogati</taxon>
        <taxon>Synergistota</taxon>
        <taxon>Synergistia</taxon>
        <taxon>Synergistales</taxon>
        <taxon>Dethiosulfovibrionaceae</taxon>
        <taxon>Pyramidobacter</taxon>
    </lineage>
</organism>
<accession>A0A6L5YBB3</accession>
<keyword evidence="1" id="KW-0732">Signal</keyword>
<sequence length="632" mass="68461">MKRFLAAACAALALCVPAAGQPFVPTEPIMPLAQVRAGMKGYAKTVFSGSKVKSFPVEVLGVVSKKDRPSKLILIRASGPDIDRAGGMASGMSGSPVYVNGRLIGAFSFGWDFGDPKMGLVTPIEQMMELFDYPGRAQKLASVRPLLSKKRDTELERRFSELYDQYAQNAAKKADGVLAPTPERRAAKGKSIPDFEFSLPQDIAAAEAEELTHKEPAVADTAAKMYVTADGLSRRALKKLGDRLGMRVVEGGSGDNTAASEKAKPLKPGDAVSAMLAWGDVALDVSGTLTAVDRDGRFIAFGHSFKNWGAVAYPLAKSEVYGVIGSYESPFKLTASQRLVGTVTQDRPEGIAGWLGRFPPAVSVRVEIEDLDSRRTVVRRFQMINDEHAVVSLLPELLAGLADRELARESGGTVRYDVTVTGDGMPDDWSVNDVVVADEDVMSDAVSPIAALVSNVVGNPYRSVSPVGLKIKLSASSQIRKLIVEGISVDRSEVAPGDTVTVTATLRPWRRQPVIRSFTLKVPEDAAGGYTVALRQGNPAPTDDADNEPAVTDRRLSSFEQLLYELQTRERSCEVIVELVSQDDSGTRSEFPGEVRRRKMREGSMRIFRSDYVVEGNLQVPLNVLEPKKKRS</sequence>
<dbReference type="PROSITE" id="PS51494">
    <property type="entry name" value="SPOIVB"/>
    <property type="match status" value="1"/>
</dbReference>
<dbReference type="RefSeq" id="WP_154528675.1">
    <property type="nucleotide sequence ID" value="NZ_VUNH01000005.1"/>
</dbReference>
<proteinExistence type="predicted"/>
<feature type="domain" description="Peptidase S55" evidence="2">
    <location>
        <begin position="1"/>
        <end position="143"/>
    </location>
</feature>
<feature type="chain" id="PRO_5027058884" description="Peptidase S55 domain-containing protein" evidence="1">
    <location>
        <begin position="21"/>
        <end position="632"/>
    </location>
</feature>
<keyword evidence="4" id="KW-1185">Reference proteome</keyword>
<name>A0A6L5YBB3_9BACT</name>
<gene>
    <name evidence="3" type="ORF">FYJ74_05995</name>
</gene>
<dbReference type="EMBL" id="VUNH01000005">
    <property type="protein sequence ID" value="MST55584.1"/>
    <property type="molecule type" value="Genomic_DNA"/>
</dbReference>
<feature type="signal peptide" evidence="1">
    <location>
        <begin position="1"/>
        <end position="20"/>
    </location>
</feature>
<dbReference type="Proteomes" id="UP000473699">
    <property type="component" value="Unassembled WGS sequence"/>
</dbReference>
<evidence type="ECO:0000256" key="1">
    <source>
        <dbReference type="SAM" id="SignalP"/>
    </source>
</evidence>
<dbReference type="AlphaFoldDB" id="A0A6L5YBB3"/>
<evidence type="ECO:0000313" key="4">
    <source>
        <dbReference type="Proteomes" id="UP000473699"/>
    </source>
</evidence>
<evidence type="ECO:0000259" key="2">
    <source>
        <dbReference type="PROSITE" id="PS51494"/>
    </source>
</evidence>
<reference evidence="3 4" key="1">
    <citation type="submission" date="2019-08" db="EMBL/GenBank/DDBJ databases">
        <title>In-depth cultivation of the pig gut microbiome towards novel bacterial diversity and tailored functional studies.</title>
        <authorList>
            <person name="Wylensek D."/>
            <person name="Hitch T.C.A."/>
            <person name="Clavel T."/>
        </authorList>
    </citation>
    <scope>NUCLEOTIDE SEQUENCE [LARGE SCALE GENOMIC DNA]</scope>
    <source>
        <strain evidence="3 4">SM-530-WT-4B</strain>
    </source>
</reference>
<dbReference type="Pfam" id="PF05580">
    <property type="entry name" value="Peptidase_S55"/>
    <property type="match status" value="1"/>
</dbReference>
<comment type="caution">
    <text evidence="3">The sequence shown here is derived from an EMBL/GenBank/DDBJ whole genome shotgun (WGS) entry which is preliminary data.</text>
</comment>
<dbReference type="InterPro" id="IPR008763">
    <property type="entry name" value="Peptidase_S55"/>
</dbReference>
<protein>
    <recommendedName>
        <fullName evidence="2">Peptidase S55 domain-containing protein</fullName>
    </recommendedName>
</protein>